<evidence type="ECO:0000256" key="3">
    <source>
        <dbReference type="ARBA" id="ARBA00019081"/>
    </source>
</evidence>
<dbReference type="InterPro" id="IPR003593">
    <property type="entry name" value="AAA+_ATPase"/>
</dbReference>
<dbReference type="CDD" id="cd00009">
    <property type="entry name" value="AAA"/>
    <property type="match status" value="1"/>
</dbReference>
<dbReference type="Gene3D" id="3.40.50.300">
    <property type="entry name" value="P-loop containing nucleotide triphosphate hydrolases"/>
    <property type="match status" value="1"/>
</dbReference>
<evidence type="ECO:0000256" key="5">
    <source>
        <dbReference type="ARBA" id="ARBA00022723"/>
    </source>
</evidence>
<organism evidence="16 17">
    <name type="scientific">Ogataea philodendri</name>
    <dbReference type="NCBI Taxonomy" id="1378263"/>
    <lineage>
        <taxon>Eukaryota</taxon>
        <taxon>Fungi</taxon>
        <taxon>Dikarya</taxon>
        <taxon>Ascomycota</taxon>
        <taxon>Saccharomycotina</taxon>
        <taxon>Pichiomycetes</taxon>
        <taxon>Pichiales</taxon>
        <taxon>Pichiaceae</taxon>
        <taxon>Ogataea</taxon>
    </lineage>
</organism>
<evidence type="ECO:0000256" key="11">
    <source>
        <dbReference type="ARBA" id="ARBA00053599"/>
    </source>
</evidence>
<dbReference type="EMBL" id="JAEUBE010000295">
    <property type="protein sequence ID" value="KAH3665713.1"/>
    <property type="molecule type" value="Genomic_DNA"/>
</dbReference>
<dbReference type="InterPro" id="IPR050311">
    <property type="entry name" value="ORC1/CDC6"/>
</dbReference>
<dbReference type="Proteomes" id="UP000769157">
    <property type="component" value="Unassembled WGS sequence"/>
</dbReference>
<evidence type="ECO:0000256" key="12">
    <source>
        <dbReference type="ARBA" id="ARBA00062293"/>
    </source>
</evidence>
<evidence type="ECO:0000256" key="13">
    <source>
        <dbReference type="RuleBase" id="RU365058"/>
    </source>
</evidence>
<dbReference type="PANTHER" id="PTHR10763">
    <property type="entry name" value="CELL DIVISION CONTROL PROTEIN 6-RELATED"/>
    <property type="match status" value="1"/>
</dbReference>
<dbReference type="OrthoDB" id="1926878at2759"/>
<keyword evidence="5" id="KW-0479">Metal-binding</keyword>
<dbReference type="GO" id="GO:0033314">
    <property type="term" value="P:mitotic DNA replication checkpoint signaling"/>
    <property type="evidence" value="ECO:0007669"/>
    <property type="project" value="TreeGrafter"/>
</dbReference>
<comment type="function">
    <text evidence="11">Component of the origin recognition complex (ORC) that binds origins of replication. It has a role in both chromosomal replication and mating type transcriptional silencing. Binds to the ARS consensus sequence (ACS) of origins of replication in an ATP-dependent manner.</text>
</comment>
<gene>
    <name evidence="16" type="ORF">OGAPHI_003901</name>
</gene>
<evidence type="ECO:0000256" key="1">
    <source>
        <dbReference type="ARBA" id="ARBA00004123"/>
    </source>
</evidence>
<dbReference type="GO" id="GO:0003682">
    <property type="term" value="F:chromatin binding"/>
    <property type="evidence" value="ECO:0007669"/>
    <property type="project" value="InterPro"/>
</dbReference>
<evidence type="ECO:0000256" key="6">
    <source>
        <dbReference type="ARBA" id="ARBA00022741"/>
    </source>
</evidence>
<dbReference type="SUPFAM" id="SSF82061">
    <property type="entry name" value="BAH domain"/>
    <property type="match status" value="1"/>
</dbReference>
<sequence>MATTQKALGDWKLTLLEPDPATPSKRRSRRTTDNTAQRILLKRDLDGLELNPGDTVLVASDEGEPDIALIRDIQFGTDHFLDVRVLWFARLTDIEAVDLPKDEFHPNDVFLTPISDKVMLNDIIEKCVVLSTESFARIKLDISNSHTTFRCSRFTDRESVFTGKLDWADYSAKNPESLYQEVKDLTSPVQSESPRKRQRASPQKPVQSVYVDDSQSDIEMLDSDSAYESPSEEKPKKPPTTPRKSKQKRTKAQSPSKSATPRKSPRKPRDSVPVLPTLIRQKFFEDDNELVIDDADLQEVVDSNGKVVKTFRKAKERLLPSAKLQTLPCRDNEFDQLYNGLADSILTHKGRCIYVSGTPGVGKTATIREVIKQLFVNLTNDNDKKMFNYLEINGLKLMSAPAAYEQLYHKISGVHAKPGAALDLLETHFETKDPKRLPLVVLLDEMDQVVTKNQTVMYNFFNWPSYENSKLIVVAVANTMDLPERLLTNKISSRLGLTRIQFPGYTFAQLSEIIKHRLEKIERANDSKLVISKDAIEFASRKVASVSGDARRSLVICVRALEIAEMEFLSKPQSERDQLQGRYNVGIMHVMRAVNETTSTPVANYLNSLSFLAKMVLVAFLLRRKRTGSAELALGEVIDELNNQFGVVLFSELKRQLNEEQLELVQVLYGDGSARLRVNGFGYIVRELDESGIIAQQQLRAERLRLVRLNVNEDEVLGCLKRDSLMSELMVAM</sequence>
<dbReference type="InterPro" id="IPR043151">
    <property type="entry name" value="BAH_sf"/>
</dbReference>
<comment type="caution">
    <text evidence="16">The sequence shown here is derived from an EMBL/GenBank/DDBJ whole genome shotgun (WGS) entry which is preliminary data.</text>
</comment>
<name>A0A9P8P574_9ASCO</name>
<keyword evidence="7 13" id="KW-0067">ATP-binding</keyword>
<dbReference type="GO" id="GO:0005664">
    <property type="term" value="C:nuclear origin of replication recognition complex"/>
    <property type="evidence" value="ECO:0007669"/>
    <property type="project" value="TreeGrafter"/>
</dbReference>
<dbReference type="InterPro" id="IPR027417">
    <property type="entry name" value="P-loop_NTPase"/>
</dbReference>
<feature type="domain" description="BAH" evidence="15">
    <location>
        <begin position="48"/>
        <end position="166"/>
    </location>
</feature>
<comment type="subcellular location">
    <subcellularLocation>
        <location evidence="1 13">Nucleus</location>
    </subcellularLocation>
</comment>
<dbReference type="Pfam" id="PF21312">
    <property type="entry name" value="WHD_ORC1"/>
    <property type="match status" value="1"/>
</dbReference>
<evidence type="ECO:0000313" key="17">
    <source>
        <dbReference type="Proteomes" id="UP000769157"/>
    </source>
</evidence>
<reference evidence="16" key="2">
    <citation type="submission" date="2021-01" db="EMBL/GenBank/DDBJ databases">
        <authorList>
            <person name="Schikora-Tamarit M.A."/>
        </authorList>
    </citation>
    <scope>NUCLEOTIDE SEQUENCE</scope>
    <source>
        <strain evidence="16">CBS6075</strain>
    </source>
</reference>
<evidence type="ECO:0000256" key="2">
    <source>
        <dbReference type="ARBA" id="ARBA00008398"/>
    </source>
</evidence>
<dbReference type="InterPro" id="IPR001025">
    <property type="entry name" value="BAH_dom"/>
</dbReference>
<comment type="similarity">
    <text evidence="2 13">Belongs to the ORC1 family.</text>
</comment>
<dbReference type="CDD" id="cd18139">
    <property type="entry name" value="HLD_clamp_RarA"/>
    <property type="match status" value="1"/>
</dbReference>
<dbReference type="PROSITE" id="PS51038">
    <property type="entry name" value="BAH"/>
    <property type="match status" value="1"/>
</dbReference>
<comment type="subunit">
    <text evidence="12 13">ORC is composed of six subunits.</text>
</comment>
<keyword evidence="8" id="KW-0460">Magnesium</keyword>
<dbReference type="SUPFAM" id="SSF52540">
    <property type="entry name" value="P-loop containing nucleoside triphosphate hydrolases"/>
    <property type="match status" value="1"/>
</dbReference>
<dbReference type="GO" id="GO:0003688">
    <property type="term" value="F:DNA replication origin binding"/>
    <property type="evidence" value="ECO:0007669"/>
    <property type="project" value="TreeGrafter"/>
</dbReference>
<dbReference type="FunFam" id="3.40.50.300:FF:000199">
    <property type="entry name" value="Origin recognition complex subunit 1"/>
    <property type="match status" value="1"/>
</dbReference>
<keyword evidence="6 13" id="KW-0547">Nucleotide-binding</keyword>
<dbReference type="GO" id="GO:0006270">
    <property type="term" value="P:DNA replication initiation"/>
    <property type="evidence" value="ECO:0007669"/>
    <property type="project" value="TreeGrafter"/>
</dbReference>
<feature type="compositionally biased region" description="Polar residues" evidence="14">
    <location>
        <begin position="252"/>
        <end position="261"/>
    </location>
</feature>
<protein>
    <recommendedName>
        <fullName evidence="3 13">Origin recognition complex subunit 1</fullName>
    </recommendedName>
</protein>
<dbReference type="PANTHER" id="PTHR10763:SF23">
    <property type="entry name" value="ORIGIN RECOGNITION COMPLEX SUBUNIT 1"/>
    <property type="match status" value="1"/>
</dbReference>
<evidence type="ECO:0000256" key="14">
    <source>
        <dbReference type="SAM" id="MobiDB-lite"/>
    </source>
</evidence>
<dbReference type="Gene3D" id="1.10.8.60">
    <property type="match status" value="1"/>
</dbReference>
<dbReference type="GO" id="GO:0046872">
    <property type="term" value="F:metal ion binding"/>
    <property type="evidence" value="ECO:0007669"/>
    <property type="project" value="UniProtKB-KW"/>
</dbReference>
<proteinExistence type="inferred from homology"/>
<dbReference type="GeneID" id="70235866"/>
<dbReference type="Gene3D" id="2.30.30.490">
    <property type="match status" value="1"/>
</dbReference>
<keyword evidence="4 13" id="KW-0235">DNA replication</keyword>
<keyword evidence="9 13" id="KW-0238">DNA-binding</keyword>
<evidence type="ECO:0000256" key="9">
    <source>
        <dbReference type="ARBA" id="ARBA00023125"/>
    </source>
</evidence>
<dbReference type="SMART" id="SM00382">
    <property type="entry name" value="AAA"/>
    <property type="match status" value="1"/>
</dbReference>
<evidence type="ECO:0000313" key="16">
    <source>
        <dbReference type="EMBL" id="KAH3665713.1"/>
    </source>
</evidence>
<evidence type="ECO:0000259" key="15">
    <source>
        <dbReference type="PROSITE" id="PS51038"/>
    </source>
</evidence>
<dbReference type="InterPro" id="IPR041083">
    <property type="entry name" value="AAA_lid_10"/>
</dbReference>
<accession>A0A9P8P574</accession>
<dbReference type="Pfam" id="PF17872">
    <property type="entry name" value="AAA_lid_10"/>
    <property type="match status" value="1"/>
</dbReference>
<feature type="region of interest" description="Disordered" evidence="14">
    <location>
        <begin position="184"/>
        <end position="274"/>
    </location>
</feature>
<dbReference type="Pfam" id="PF00004">
    <property type="entry name" value="AAA"/>
    <property type="match status" value="1"/>
</dbReference>
<dbReference type="InterPro" id="IPR003959">
    <property type="entry name" value="ATPase_AAA_core"/>
</dbReference>
<dbReference type="RefSeq" id="XP_046060917.1">
    <property type="nucleotide sequence ID" value="XM_046204922.1"/>
</dbReference>
<evidence type="ECO:0000256" key="10">
    <source>
        <dbReference type="ARBA" id="ARBA00023242"/>
    </source>
</evidence>
<dbReference type="GO" id="GO:0005524">
    <property type="term" value="F:ATP binding"/>
    <property type="evidence" value="ECO:0007669"/>
    <property type="project" value="UniProtKB-KW"/>
</dbReference>
<evidence type="ECO:0000256" key="7">
    <source>
        <dbReference type="ARBA" id="ARBA00022840"/>
    </source>
</evidence>
<keyword evidence="17" id="KW-1185">Reference proteome</keyword>
<dbReference type="InterPro" id="IPR048867">
    <property type="entry name" value="WHD_ORC1"/>
</dbReference>
<comment type="function">
    <text evidence="13">Component of the origin recognition complex (ORC) that binds origins of replication. DNA-binding is ATP-dependent, however specific DNA sequences that define origins of replication have not been identified so far. ORC is required to assemble the pre-replication complex necessary to initiate DNA replication.</text>
</comment>
<dbReference type="FunFam" id="1.10.8.60:FF:000274">
    <property type="entry name" value="Origin recognition complex subunit 1"/>
    <property type="match status" value="1"/>
</dbReference>
<dbReference type="SMART" id="SM00439">
    <property type="entry name" value="BAH"/>
    <property type="match status" value="1"/>
</dbReference>
<evidence type="ECO:0000256" key="4">
    <source>
        <dbReference type="ARBA" id="ARBA00022705"/>
    </source>
</evidence>
<dbReference type="Pfam" id="PF01426">
    <property type="entry name" value="BAH"/>
    <property type="match status" value="1"/>
</dbReference>
<dbReference type="AlphaFoldDB" id="A0A9P8P574"/>
<dbReference type="GO" id="GO:0016887">
    <property type="term" value="F:ATP hydrolysis activity"/>
    <property type="evidence" value="ECO:0007669"/>
    <property type="project" value="InterPro"/>
</dbReference>
<keyword evidence="10 13" id="KW-0539">Nucleus</keyword>
<evidence type="ECO:0000256" key="8">
    <source>
        <dbReference type="ARBA" id="ARBA00022842"/>
    </source>
</evidence>
<reference evidence="16" key="1">
    <citation type="journal article" date="2021" name="Open Biol.">
        <title>Shared evolutionary footprints suggest mitochondrial oxidative damage underlies multiple complex I losses in fungi.</title>
        <authorList>
            <person name="Schikora-Tamarit M.A."/>
            <person name="Marcet-Houben M."/>
            <person name="Nosek J."/>
            <person name="Gabaldon T."/>
        </authorList>
    </citation>
    <scope>NUCLEOTIDE SEQUENCE</scope>
    <source>
        <strain evidence="16">CBS6075</strain>
    </source>
</reference>